<dbReference type="InterPro" id="IPR053147">
    <property type="entry name" value="Hsp_HslJ-like"/>
</dbReference>
<dbReference type="Proteomes" id="UP000823847">
    <property type="component" value="Unassembled WGS sequence"/>
</dbReference>
<dbReference type="AlphaFoldDB" id="A0A9D1XPV6"/>
<reference evidence="3" key="2">
    <citation type="submission" date="2021-04" db="EMBL/GenBank/DDBJ databases">
        <authorList>
            <person name="Gilroy R."/>
        </authorList>
    </citation>
    <scope>NUCLEOTIDE SEQUENCE</scope>
    <source>
        <strain evidence="3">ChiHecec2B26-12326</strain>
    </source>
</reference>
<dbReference type="PANTHER" id="PTHR35535:SF1">
    <property type="entry name" value="HEAT SHOCK PROTEIN HSLJ"/>
    <property type="match status" value="1"/>
</dbReference>
<protein>
    <submittedName>
        <fullName evidence="3">META domain-containing protein</fullName>
    </submittedName>
</protein>
<dbReference type="InterPro" id="IPR005184">
    <property type="entry name" value="DUF306_Meta_HslJ"/>
</dbReference>
<gene>
    <name evidence="3" type="ORF">H9848_00590</name>
</gene>
<evidence type="ECO:0000313" key="3">
    <source>
        <dbReference type="EMBL" id="HIX85101.1"/>
    </source>
</evidence>
<evidence type="ECO:0000259" key="2">
    <source>
        <dbReference type="Pfam" id="PF03724"/>
    </source>
</evidence>
<dbReference type="Pfam" id="PF03724">
    <property type="entry name" value="META"/>
    <property type="match status" value="1"/>
</dbReference>
<reference evidence="3" key="1">
    <citation type="journal article" date="2021" name="PeerJ">
        <title>Extensive microbial diversity within the chicken gut microbiome revealed by metagenomics and culture.</title>
        <authorList>
            <person name="Gilroy R."/>
            <person name="Ravi A."/>
            <person name="Getino M."/>
            <person name="Pursley I."/>
            <person name="Horton D.L."/>
            <person name="Alikhan N.F."/>
            <person name="Baker D."/>
            <person name="Gharbi K."/>
            <person name="Hall N."/>
            <person name="Watson M."/>
            <person name="Adriaenssens E.M."/>
            <person name="Foster-Nyarko E."/>
            <person name="Jarju S."/>
            <person name="Secka A."/>
            <person name="Antonio M."/>
            <person name="Oren A."/>
            <person name="Chaudhuri R.R."/>
            <person name="La Ragione R."/>
            <person name="Hildebrand F."/>
            <person name="Pallen M.J."/>
        </authorList>
    </citation>
    <scope>NUCLEOTIDE SEQUENCE</scope>
    <source>
        <strain evidence="3">ChiHecec2B26-12326</strain>
    </source>
</reference>
<feature type="signal peptide" evidence="1">
    <location>
        <begin position="1"/>
        <end position="20"/>
    </location>
</feature>
<dbReference type="PANTHER" id="PTHR35535">
    <property type="entry name" value="HEAT SHOCK PROTEIN HSLJ"/>
    <property type="match status" value="1"/>
</dbReference>
<dbReference type="InterPro" id="IPR038670">
    <property type="entry name" value="HslJ-like_sf"/>
</dbReference>
<dbReference type="EMBL" id="DXEN01000005">
    <property type="protein sequence ID" value="HIX85101.1"/>
    <property type="molecule type" value="Genomic_DNA"/>
</dbReference>
<organism evidence="3 4">
    <name type="scientific">Candidatus Parabacteroides intestinigallinarum</name>
    <dbReference type="NCBI Taxonomy" id="2838722"/>
    <lineage>
        <taxon>Bacteria</taxon>
        <taxon>Pseudomonadati</taxon>
        <taxon>Bacteroidota</taxon>
        <taxon>Bacteroidia</taxon>
        <taxon>Bacteroidales</taxon>
        <taxon>Tannerellaceae</taxon>
        <taxon>Parabacteroides</taxon>
    </lineage>
</organism>
<feature type="domain" description="DUF306" evidence="2">
    <location>
        <begin position="31"/>
        <end position="138"/>
    </location>
</feature>
<keyword evidence="1" id="KW-0732">Signal</keyword>
<evidence type="ECO:0000256" key="1">
    <source>
        <dbReference type="SAM" id="SignalP"/>
    </source>
</evidence>
<feature type="chain" id="PRO_5038381807" evidence="1">
    <location>
        <begin position="21"/>
        <end position="141"/>
    </location>
</feature>
<proteinExistence type="predicted"/>
<dbReference type="Gene3D" id="2.40.128.270">
    <property type="match status" value="1"/>
</dbReference>
<dbReference type="PROSITE" id="PS51257">
    <property type="entry name" value="PROKAR_LIPOPROTEIN"/>
    <property type="match status" value="1"/>
</dbReference>
<accession>A0A9D1XPV6</accession>
<sequence length="141" mass="15196">MRKGWMYALLLPVCAGVLSACSEKKADARTLDGEWTIVEVNGEKLGEEVTPTMSFNMAEKKLHGNAGCNLFNTTVTLDPADVSSITIAPGATTMMACPNMDVETKVLRSMEQVRAVKAGEAEGEMLLVDETGKTLLVLEKE</sequence>
<comment type="caution">
    <text evidence="3">The sequence shown here is derived from an EMBL/GenBank/DDBJ whole genome shotgun (WGS) entry which is preliminary data.</text>
</comment>
<evidence type="ECO:0000313" key="4">
    <source>
        <dbReference type="Proteomes" id="UP000823847"/>
    </source>
</evidence>
<name>A0A9D1XPV6_9BACT</name>